<sequence>MEWKEGNISIAKELYQKALSINSTTESDARCLQASFEEDQGNSVRAEEIRNLYFQQVNDTSRDIAGANDTGEESASPSSEYNNAESTESSFDLDAFILERLSLDPSKLDILLERTSQNPVQKKTSLKSTGMKITIHIHTIISRDSLAEHPGQQVLTVLVIAGG</sequence>
<dbReference type="Proteomes" id="UP001060215">
    <property type="component" value="Chromosome 5"/>
</dbReference>
<organism evidence="1 2">
    <name type="scientific">Camellia lanceoleosa</name>
    <dbReference type="NCBI Taxonomy" id="1840588"/>
    <lineage>
        <taxon>Eukaryota</taxon>
        <taxon>Viridiplantae</taxon>
        <taxon>Streptophyta</taxon>
        <taxon>Embryophyta</taxon>
        <taxon>Tracheophyta</taxon>
        <taxon>Spermatophyta</taxon>
        <taxon>Magnoliopsida</taxon>
        <taxon>eudicotyledons</taxon>
        <taxon>Gunneridae</taxon>
        <taxon>Pentapetalae</taxon>
        <taxon>asterids</taxon>
        <taxon>Ericales</taxon>
        <taxon>Theaceae</taxon>
        <taxon>Camellia</taxon>
    </lineage>
</organism>
<keyword evidence="2" id="KW-1185">Reference proteome</keyword>
<name>A0ACC0HGX1_9ERIC</name>
<protein>
    <submittedName>
        <fullName evidence="1">Protein high chlorophyll fluorescent 107</fullName>
    </submittedName>
</protein>
<comment type="caution">
    <text evidence="1">The sequence shown here is derived from an EMBL/GenBank/DDBJ whole genome shotgun (WGS) entry which is preliminary data.</text>
</comment>
<evidence type="ECO:0000313" key="1">
    <source>
        <dbReference type="EMBL" id="KAI8012659.1"/>
    </source>
</evidence>
<accession>A0ACC0HGX1</accession>
<reference evidence="1 2" key="1">
    <citation type="journal article" date="2022" name="Plant J.">
        <title>Chromosome-level genome of Camellia lanceoleosa provides a valuable resource for understanding genome evolution and self-incompatibility.</title>
        <authorList>
            <person name="Gong W."/>
            <person name="Xiao S."/>
            <person name="Wang L."/>
            <person name="Liao Z."/>
            <person name="Chang Y."/>
            <person name="Mo W."/>
            <person name="Hu G."/>
            <person name="Li W."/>
            <person name="Zhao G."/>
            <person name="Zhu H."/>
            <person name="Hu X."/>
            <person name="Ji K."/>
            <person name="Xiang X."/>
            <person name="Song Q."/>
            <person name="Yuan D."/>
            <person name="Jin S."/>
            <person name="Zhang L."/>
        </authorList>
    </citation>
    <scope>NUCLEOTIDE SEQUENCE [LARGE SCALE GENOMIC DNA]</scope>
    <source>
        <strain evidence="1">SQ_2022a</strain>
    </source>
</reference>
<evidence type="ECO:0000313" key="2">
    <source>
        <dbReference type="Proteomes" id="UP001060215"/>
    </source>
</evidence>
<proteinExistence type="predicted"/>
<gene>
    <name evidence="1" type="ORF">LOK49_LG06G03453</name>
</gene>
<dbReference type="EMBL" id="CM045762">
    <property type="protein sequence ID" value="KAI8012659.1"/>
    <property type="molecule type" value="Genomic_DNA"/>
</dbReference>